<name>A0A2T2ZZT1_9PEZI</name>
<dbReference type="SUPFAM" id="SSF48403">
    <property type="entry name" value="Ankyrin repeat"/>
    <property type="match status" value="1"/>
</dbReference>
<protein>
    <submittedName>
        <fullName evidence="1">Uncharacterized protein</fullName>
    </submittedName>
</protein>
<evidence type="ECO:0000313" key="1">
    <source>
        <dbReference type="EMBL" id="PSR80194.1"/>
    </source>
</evidence>
<dbReference type="OrthoDB" id="426293at2759"/>
<dbReference type="Pfam" id="PF00023">
    <property type="entry name" value="Ank"/>
    <property type="match status" value="1"/>
</dbReference>
<organism evidence="1 2">
    <name type="scientific">Coniella lustricola</name>
    <dbReference type="NCBI Taxonomy" id="2025994"/>
    <lineage>
        <taxon>Eukaryota</taxon>
        <taxon>Fungi</taxon>
        <taxon>Dikarya</taxon>
        <taxon>Ascomycota</taxon>
        <taxon>Pezizomycotina</taxon>
        <taxon>Sordariomycetes</taxon>
        <taxon>Sordariomycetidae</taxon>
        <taxon>Diaporthales</taxon>
        <taxon>Schizoparmaceae</taxon>
        <taxon>Coniella</taxon>
    </lineage>
</organism>
<dbReference type="EMBL" id="KZ678538">
    <property type="protein sequence ID" value="PSR80194.1"/>
    <property type="molecule type" value="Genomic_DNA"/>
</dbReference>
<dbReference type="InterPro" id="IPR002110">
    <property type="entry name" value="Ankyrin_rpt"/>
</dbReference>
<dbReference type="InParanoid" id="A0A2T2ZZT1"/>
<proteinExistence type="predicted"/>
<dbReference type="InterPro" id="IPR036770">
    <property type="entry name" value="Ankyrin_rpt-contain_sf"/>
</dbReference>
<dbReference type="AlphaFoldDB" id="A0A2T2ZZT1"/>
<accession>A0A2T2ZZT1</accession>
<reference evidence="1 2" key="1">
    <citation type="journal article" date="2018" name="Mycol. Prog.">
        <title>Coniella lustricola, a new species from submerged detritus.</title>
        <authorList>
            <person name="Raudabaugh D.B."/>
            <person name="Iturriaga T."/>
            <person name="Carver A."/>
            <person name="Mondo S."/>
            <person name="Pangilinan J."/>
            <person name="Lipzen A."/>
            <person name="He G."/>
            <person name="Amirebrahimi M."/>
            <person name="Grigoriev I.V."/>
            <person name="Miller A.N."/>
        </authorList>
    </citation>
    <scope>NUCLEOTIDE SEQUENCE [LARGE SCALE GENOMIC DNA]</scope>
    <source>
        <strain evidence="1 2">B22-T-1</strain>
    </source>
</reference>
<dbReference type="STRING" id="2025994.A0A2T2ZZT1"/>
<dbReference type="Gene3D" id="1.25.40.20">
    <property type="entry name" value="Ankyrin repeat-containing domain"/>
    <property type="match status" value="1"/>
</dbReference>
<sequence length="203" mass="22761">MEFSDPNLLQAASTGDVQHLEQLLATYQPSEWLEATVQNLLITGSWECQLQVIQFLFNKYKPNVIPEEAIRAAIYSGSIPLFSEFLLRDPSIINLRLDRRSTPLVVACIARKPIEFLRYLLEQGADPNRGPEDSMPLPIECIGTFYQDPAAVDLLMQYGAVLSKDSNALESAERRGNTQVLNRLRTYYTTATSGETVSARVYG</sequence>
<dbReference type="Proteomes" id="UP000241462">
    <property type="component" value="Unassembled WGS sequence"/>
</dbReference>
<evidence type="ECO:0000313" key="2">
    <source>
        <dbReference type="Proteomes" id="UP000241462"/>
    </source>
</evidence>
<gene>
    <name evidence="1" type="ORF">BD289DRAFT_441164</name>
</gene>
<keyword evidence="2" id="KW-1185">Reference proteome</keyword>